<name>A0A081B747_9HYPH</name>
<comment type="caution">
    <text evidence="2">The sequence shown here is derived from an EMBL/GenBank/DDBJ whole genome shotgun (WGS) entry which is preliminary data.</text>
</comment>
<dbReference type="eggNOG" id="COG3173">
    <property type="taxonomic scope" value="Bacteria"/>
</dbReference>
<gene>
    <name evidence="2" type="ORF">M2A_0364</name>
</gene>
<keyword evidence="3" id="KW-1185">Reference proteome</keyword>
<dbReference type="AlphaFoldDB" id="A0A081B747"/>
<organism evidence="2 3">
    <name type="scientific">Tepidicaulis marinus</name>
    <dbReference type="NCBI Taxonomy" id="1333998"/>
    <lineage>
        <taxon>Bacteria</taxon>
        <taxon>Pseudomonadati</taxon>
        <taxon>Pseudomonadota</taxon>
        <taxon>Alphaproteobacteria</taxon>
        <taxon>Hyphomicrobiales</taxon>
        <taxon>Parvibaculaceae</taxon>
        <taxon>Tepidicaulis</taxon>
    </lineage>
</organism>
<dbReference type="Proteomes" id="UP000028702">
    <property type="component" value="Unassembled WGS sequence"/>
</dbReference>
<dbReference type="PANTHER" id="PTHR21310">
    <property type="entry name" value="AMINOGLYCOSIDE PHOSPHOTRANSFERASE-RELATED-RELATED"/>
    <property type="match status" value="1"/>
</dbReference>
<dbReference type="SUPFAM" id="SSF56112">
    <property type="entry name" value="Protein kinase-like (PK-like)"/>
    <property type="match status" value="1"/>
</dbReference>
<sequence length="302" mass="32649">MILSPDQADALSRLLYERLAEDGHKLPAPPWPVIGAGLRGPVFDLGDGSVLKTVGQGRALGAAEGVYRREVLALSHLQDAALPNAFRAPRLHAHGGLSGINGPHGPLGHWLRMDRLSGLPLSHPQALARRSADEMGEELGAALACLHALPAPEPAPGDPLQRFLQLARARLSAPELLAMADLIGKGLEEETAAPVFLHGDLHLENVFYDPEAGFGLLDWAECGLGWGEAEWRHFEIRPDWRDAIFRGYKAGGGALDRRRYYLSAAVDALTSYAIEASTHIRTAQRLRGLLEHCLHQAGIETA</sequence>
<feature type="domain" description="Aminoglycoside phosphotransferase" evidence="1">
    <location>
        <begin position="63"/>
        <end position="253"/>
    </location>
</feature>
<dbReference type="InterPro" id="IPR011009">
    <property type="entry name" value="Kinase-like_dom_sf"/>
</dbReference>
<evidence type="ECO:0000313" key="2">
    <source>
        <dbReference type="EMBL" id="GAK43865.1"/>
    </source>
</evidence>
<dbReference type="Gene3D" id="3.90.1200.10">
    <property type="match status" value="1"/>
</dbReference>
<evidence type="ECO:0000313" key="3">
    <source>
        <dbReference type="Proteomes" id="UP000028702"/>
    </source>
</evidence>
<evidence type="ECO:0000259" key="1">
    <source>
        <dbReference type="Pfam" id="PF01636"/>
    </source>
</evidence>
<dbReference type="STRING" id="1333998.M2A_0364"/>
<proteinExistence type="predicted"/>
<keyword evidence="2" id="KW-0808">Transferase</keyword>
<dbReference type="RefSeq" id="WP_052379121.1">
    <property type="nucleotide sequence ID" value="NZ_BBIO01000001.1"/>
</dbReference>
<dbReference type="EMBL" id="BBIO01000001">
    <property type="protein sequence ID" value="GAK43865.1"/>
    <property type="molecule type" value="Genomic_DNA"/>
</dbReference>
<dbReference type="InterPro" id="IPR002575">
    <property type="entry name" value="Aminoglycoside_PTrfase"/>
</dbReference>
<protein>
    <submittedName>
        <fullName evidence="2">Aminoglycoside phosphotransferase</fullName>
    </submittedName>
</protein>
<dbReference type="Pfam" id="PF01636">
    <property type="entry name" value="APH"/>
    <property type="match status" value="1"/>
</dbReference>
<dbReference type="InterPro" id="IPR051678">
    <property type="entry name" value="AGP_Transferase"/>
</dbReference>
<dbReference type="GO" id="GO:0016740">
    <property type="term" value="F:transferase activity"/>
    <property type="evidence" value="ECO:0007669"/>
    <property type="project" value="UniProtKB-KW"/>
</dbReference>
<accession>A0A081B747</accession>
<reference evidence="2 3" key="1">
    <citation type="submission" date="2014-07" db="EMBL/GenBank/DDBJ databases">
        <title>Tepidicaulis marinum gen. nov., sp. nov., a novel marine bacterium denitrifying nitrate to nitrous oxide strictly under microaerobic conditions.</title>
        <authorList>
            <person name="Takeuchi M."/>
            <person name="Yamagishi T."/>
            <person name="Kamagata Y."/>
            <person name="Oshima K."/>
            <person name="Hattori M."/>
            <person name="Katayama T."/>
            <person name="Hanada S."/>
            <person name="Tamaki H."/>
            <person name="Marumo K."/>
            <person name="Maeda H."/>
            <person name="Nedachi M."/>
            <person name="Iwasaki W."/>
            <person name="Suwa Y."/>
            <person name="Sakata S."/>
        </authorList>
    </citation>
    <scope>NUCLEOTIDE SEQUENCE [LARGE SCALE GENOMIC DNA]</scope>
    <source>
        <strain evidence="2 3">MA2</strain>
    </source>
</reference>